<evidence type="ECO:0000313" key="1">
    <source>
        <dbReference type="EMBL" id="MBS4186550.1"/>
    </source>
</evidence>
<dbReference type="Proteomes" id="UP000677265">
    <property type="component" value="Unassembled WGS sequence"/>
</dbReference>
<dbReference type="EMBL" id="JAGYPE010000007">
    <property type="protein sequence ID" value="MBS4186550.1"/>
    <property type="molecule type" value="Genomic_DNA"/>
</dbReference>
<name>A0A942YEB4_9BACI</name>
<gene>
    <name evidence="2" type="ORF">KHB02_021215</name>
    <name evidence="1" type="ORF">KHB02_34870</name>
</gene>
<dbReference type="Pfam" id="PF11185">
    <property type="entry name" value="DUF2971"/>
    <property type="match status" value="1"/>
</dbReference>
<evidence type="ECO:0000313" key="3">
    <source>
        <dbReference type="Proteomes" id="UP000677265"/>
    </source>
</evidence>
<sequence>MGQVILDDFSQEMAEYFKEHIFENLDKIMQGPLLYHYTSMKALNNILDREKCFWITRVDFMNDYKEIAYVTEVVRAIIGEIEDSKEKETFIALYKDFASTESYYKDLNIFAFSLTENPDSLPLWYNYGANEGCNIGIDASKFFGQSFNSQITFVGKVVYDEEKQRQIVKEVITRLLKLVRNANLSEESFSRVLLFTFGTLGCFIKHPTFACEEEFRFIFIPKSDEHIHFRVSRGAFIPFIKVPVVDQKGESREGKLLVRKITIGPRTKLDIVKSGLEFYLSVKKLEGIELCTSKAPLRF</sequence>
<evidence type="ECO:0000313" key="2">
    <source>
        <dbReference type="EMBL" id="MCH6268051.1"/>
    </source>
</evidence>
<dbReference type="EMBL" id="JAGYPE020000047">
    <property type="protein sequence ID" value="MCH6268051.1"/>
    <property type="molecule type" value="Genomic_DNA"/>
</dbReference>
<dbReference type="RefSeq" id="WP_213146344.1">
    <property type="nucleotide sequence ID" value="NZ_JAGYPE020000047.1"/>
</dbReference>
<proteinExistence type="predicted"/>
<dbReference type="AlphaFoldDB" id="A0A942YEB4"/>
<protein>
    <submittedName>
        <fullName evidence="1">DUF2971 domain-containing protein</fullName>
    </submittedName>
</protein>
<comment type="caution">
    <text evidence="1">The sequence shown here is derived from an EMBL/GenBank/DDBJ whole genome shotgun (WGS) entry which is preliminary data.</text>
</comment>
<organism evidence="1">
    <name type="scientific">Neobacillus citreus</name>
    <dbReference type="NCBI Taxonomy" id="2833578"/>
    <lineage>
        <taxon>Bacteria</taxon>
        <taxon>Bacillati</taxon>
        <taxon>Bacillota</taxon>
        <taxon>Bacilli</taxon>
        <taxon>Bacillales</taxon>
        <taxon>Bacillaceae</taxon>
        <taxon>Neobacillus</taxon>
    </lineage>
</organism>
<accession>A0A942YEB4</accession>
<keyword evidence="3" id="KW-1185">Reference proteome</keyword>
<dbReference type="InterPro" id="IPR021352">
    <property type="entry name" value="DUF2971"/>
</dbReference>
<reference evidence="1" key="1">
    <citation type="submission" date="2021-05" db="EMBL/GenBank/DDBJ databases">
        <title>Novel Bacillus species.</title>
        <authorList>
            <person name="Liu G."/>
        </authorList>
    </citation>
    <scope>NUCLEOTIDE SEQUENCE</scope>
    <source>
        <strain evidence="1 3">FJAT-50051</strain>
    </source>
</reference>